<dbReference type="SUPFAM" id="SSF140931">
    <property type="entry name" value="Fic-like"/>
    <property type="match status" value="1"/>
</dbReference>
<dbReference type="PROSITE" id="PS51459">
    <property type="entry name" value="FIDO"/>
    <property type="match status" value="1"/>
</dbReference>
<feature type="binding site" evidence="2">
    <location>
        <begin position="219"/>
        <end position="226"/>
    </location>
    <ligand>
        <name>ATP</name>
        <dbReference type="ChEBI" id="CHEBI:30616"/>
    </ligand>
</feature>
<evidence type="ECO:0000259" key="3">
    <source>
        <dbReference type="PROSITE" id="PS51459"/>
    </source>
</evidence>
<name>A0AAW6UEV6_9MOLU</name>
<dbReference type="InterPro" id="IPR036597">
    <property type="entry name" value="Fido-like_dom_sf"/>
</dbReference>
<dbReference type="Proteomes" id="UP001431532">
    <property type="component" value="Unassembled WGS sequence"/>
</dbReference>
<accession>A0AAW6UEV6</accession>
<sequence length="382" mass="44112">MKPFVTYEKRFYHTDHTLQHLSRRQRQLLEEPYLSAVTEDLSNVTILLSESTQRLLLESIESLSRLDGYIKDKLASFPTLLLRTEALSSSQIEHYSASNRNVALAQINKKQSSEAMIIKSNLESLISGLSSKNNLDVDTIIDLNKLLLSNENIDIRKRINWIGTPYSLPHEASYVPPHPDHLELYMNQFISFCKRNDIHPLIQAAFAHAYFEIIHPFEDGNGRVGRILIQLILKEKLFLEHLYMPFSVGIVKDQERYVNALDEFKLGNFEPIIIVLLENALGLVPKVYHALEQLLELKQSWRDKLNLRQDALAWKMLDDFITQPVIDVKYIKEKHNANDQAVRNNIEELIKVGIISPIGNNKRDVAYESKEVLDLLDQFIID</sequence>
<keyword evidence="2" id="KW-0547">Nucleotide-binding</keyword>
<dbReference type="GO" id="GO:0005524">
    <property type="term" value="F:ATP binding"/>
    <property type="evidence" value="ECO:0007669"/>
    <property type="project" value="UniProtKB-KW"/>
</dbReference>
<dbReference type="Gene3D" id="1.10.3290.10">
    <property type="entry name" value="Fido-like domain"/>
    <property type="match status" value="1"/>
</dbReference>
<dbReference type="AlphaFoldDB" id="A0AAW6UEV6"/>
<dbReference type="RefSeq" id="WP_282839986.1">
    <property type="nucleotide sequence ID" value="NZ_JASCXW010000033.1"/>
</dbReference>
<gene>
    <name evidence="4" type="ORF">QJ521_08235</name>
</gene>
<dbReference type="Pfam" id="PF02661">
    <property type="entry name" value="Fic"/>
    <property type="match status" value="1"/>
</dbReference>
<feature type="active site" evidence="1">
    <location>
        <position position="215"/>
    </location>
</feature>
<dbReference type="InterPro" id="IPR040198">
    <property type="entry name" value="Fido_containing"/>
</dbReference>
<keyword evidence="2" id="KW-0067">ATP-binding</keyword>
<organism evidence="4 5">
    <name type="scientific">Peloplasma aerotolerans</name>
    <dbReference type="NCBI Taxonomy" id="3044389"/>
    <lineage>
        <taxon>Bacteria</taxon>
        <taxon>Bacillati</taxon>
        <taxon>Mycoplasmatota</taxon>
        <taxon>Mollicutes</taxon>
        <taxon>Acholeplasmatales</taxon>
        <taxon>Acholeplasmataceae</taxon>
        <taxon>Peloplasma</taxon>
    </lineage>
</organism>
<evidence type="ECO:0000313" key="5">
    <source>
        <dbReference type="Proteomes" id="UP001431532"/>
    </source>
</evidence>
<dbReference type="EMBL" id="JASCXW010000033">
    <property type="protein sequence ID" value="MDI6453553.1"/>
    <property type="molecule type" value="Genomic_DNA"/>
</dbReference>
<comment type="caution">
    <text evidence="4">The sequence shown here is derived from an EMBL/GenBank/DDBJ whole genome shotgun (WGS) entry which is preliminary data.</text>
</comment>
<keyword evidence="5" id="KW-1185">Reference proteome</keyword>
<feature type="domain" description="Fido" evidence="3">
    <location>
        <begin position="135"/>
        <end position="278"/>
    </location>
</feature>
<dbReference type="PANTHER" id="PTHR13504">
    <property type="entry name" value="FIDO DOMAIN-CONTAINING PROTEIN DDB_G0283145"/>
    <property type="match status" value="1"/>
</dbReference>
<dbReference type="PANTHER" id="PTHR13504:SF38">
    <property type="entry name" value="FIDO DOMAIN-CONTAINING PROTEIN"/>
    <property type="match status" value="1"/>
</dbReference>
<dbReference type="InterPro" id="IPR003812">
    <property type="entry name" value="Fido"/>
</dbReference>
<evidence type="ECO:0000256" key="2">
    <source>
        <dbReference type="PIRSR" id="PIRSR640198-2"/>
    </source>
</evidence>
<evidence type="ECO:0000256" key="1">
    <source>
        <dbReference type="PIRSR" id="PIRSR640198-1"/>
    </source>
</evidence>
<protein>
    <submittedName>
        <fullName evidence="4">Fic family protein</fullName>
    </submittedName>
</protein>
<proteinExistence type="predicted"/>
<reference evidence="4" key="1">
    <citation type="submission" date="2023-05" db="EMBL/GenBank/DDBJ databases">
        <title>Mariniplasma microaerophilum sp. nov., a novel anaerobic mollicute isolated from terrestrial mud volcano, Taman Peninsula, Russia.</title>
        <authorList>
            <person name="Khomyakova M.A."/>
            <person name="Merkel A.Y."/>
            <person name="Slobodkin A.I."/>
        </authorList>
    </citation>
    <scope>NUCLEOTIDE SEQUENCE</scope>
    <source>
        <strain evidence="4">M4Ah</strain>
    </source>
</reference>
<evidence type="ECO:0000313" key="4">
    <source>
        <dbReference type="EMBL" id="MDI6453553.1"/>
    </source>
</evidence>